<feature type="chain" id="PRO_5035726298" evidence="1">
    <location>
        <begin position="24"/>
        <end position="273"/>
    </location>
</feature>
<accession>A0A8S1UHQ7</accession>
<gene>
    <name evidence="2" type="ORF">POCTA_138.1.T0440159</name>
</gene>
<dbReference type="EMBL" id="CAJJDP010000044">
    <property type="protein sequence ID" value="CAD8164045.1"/>
    <property type="molecule type" value="Genomic_DNA"/>
</dbReference>
<evidence type="ECO:0000313" key="2">
    <source>
        <dbReference type="EMBL" id="CAD8164045.1"/>
    </source>
</evidence>
<dbReference type="OMA" id="DYECLIN"/>
<keyword evidence="1" id="KW-0732">Signal</keyword>
<dbReference type="Proteomes" id="UP000683925">
    <property type="component" value="Unassembled WGS sequence"/>
</dbReference>
<keyword evidence="3" id="KW-1185">Reference proteome</keyword>
<proteinExistence type="predicted"/>
<comment type="caution">
    <text evidence="2">The sequence shown here is derived from an EMBL/GenBank/DDBJ whole genome shotgun (WGS) entry which is preliminary data.</text>
</comment>
<feature type="signal peptide" evidence="1">
    <location>
        <begin position="1"/>
        <end position="23"/>
    </location>
</feature>
<evidence type="ECO:0000313" key="3">
    <source>
        <dbReference type="Proteomes" id="UP000683925"/>
    </source>
</evidence>
<protein>
    <submittedName>
        <fullName evidence="2">Uncharacterized protein</fullName>
    </submittedName>
</protein>
<dbReference type="AlphaFoldDB" id="A0A8S1UHQ7"/>
<sequence>MKFQHNQTCIFLLIFILHNQIIGQVIVDMKYGYCDCEEFETDYECLINPKCKFEDGKCKPLSCESINESDRVGLCIFAKNQGCVFDYKKKTCSDFKGRTMSAVSIFLLIVIMIQNSKGVKINLSFPKLLLSQCFHGREGLCVVKDGKCQEFTECEDVAGNDIRFKEAGLACRRTSEDYPCVKMIGGCQYATETTCFEARVRMNSYESYLCKEKTVLKVDCIDWNPANESLDTCLFESFGTHHWKNNKCEKCQPGKPNFSIELEIAIILLSLTF</sequence>
<evidence type="ECO:0000256" key="1">
    <source>
        <dbReference type="SAM" id="SignalP"/>
    </source>
</evidence>
<name>A0A8S1UHQ7_PAROT</name>
<organism evidence="2 3">
    <name type="scientific">Paramecium octaurelia</name>
    <dbReference type="NCBI Taxonomy" id="43137"/>
    <lineage>
        <taxon>Eukaryota</taxon>
        <taxon>Sar</taxon>
        <taxon>Alveolata</taxon>
        <taxon>Ciliophora</taxon>
        <taxon>Intramacronucleata</taxon>
        <taxon>Oligohymenophorea</taxon>
        <taxon>Peniculida</taxon>
        <taxon>Parameciidae</taxon>
        <taxon>Paramecium</taxon>
    </lineage>
</organism>
<reference evidence="2" key="1">
    <citation type="submission" date="2021-01" db="EMBL/GenBank/DDBJ databases">
        <authorList>
            <consortium name="Genoscope - CEA"/>
            <person name="William W."/>
        </authorList>
    </citation>
    <scope>NUCLEOTIDE SEQUENCE</scope>
</reference>
<dbReference type="OrthoDB" id="10326147at2759"/>